<dbReference type="Gene3D" id="2.130.10.10">
    <property type="entry name" value="YVTN repeat-like/Quinoprotein amine dehydrogenase"/>
    <property type="match status" value="1"/>
</dbReference>
<dbReference type="AlphaFoldDB" id="A0AAV5AKN5"/>
<evidence type="ECO:0000313" key="2">
    <source>
        <dbReference type="Proteomes" id="UP001050691"/>
    </source>
</evidence>
<evidence type="ECO:0000313" key="1">
    <source>
        <dbReference type="EMBL" id="GJJ15226.1"/>
    </source>
</evidence>
<dbReference type="EMBL" id="BPWL01000010">
    <property type="protein sequence ID" value="GJJ15226.1"/>
    <property type="molecule type" value="Genomic_DNA"/>
</dbReference>
<reference evidence="1" key="1">
    <citation type="submission" date="2021-10" db="EMBL/GenBank/DDBJ databases">
        <title>De novo Genome Assembly of Clathrus columnatus (Basidiomycota, Fungi) Using Illumina and Nanopore Sequence Data.</title>
        <authorList>
            <person name="Ogiso-Tanaka E."/>
            <person name="Itagaki H."/>
            <person name="Hosoya T."/>
            <person name="Hosaka K."/>
        </authorList>
    </citation>
    <scope>NUCLEOTIDE SEQUENCE</scope>
    <source>
        <strain evidence="1">MO-923</strain>
    </source>
</reference>
<accession>A0AAV5AKN5</accession>
<organism evidence="1 2">
    <name type="scientific">Clathrus columnatus</name>
    <dbReference type="NCBI Taxonomy" id="1419009"/>
    <lineage>
        <taxon>Eukaryota</taxon>
        <taxon>Fungi</taxon>
        <taxon>Dikarya</taxon>
        <taxon>Basidiomycota</taxon>
        <taxon>Agaricomycotina</taxon>
        <taxon>Agaricomycetes</taxon>
        <taxon>Phallomycetidae</taxon>
        <taxon>Phallales</taxon>
        <taxon>Clathraceae</taxon>
        <taxon>Clathrus</taxon>
    </lineage>
</organism>
<dbReference type="InterPro" id="IPR015943">
    <property type="entry name" value="WD40/YVTN_repeat-like_dom_sf"/>
</dbReference>
<keyword evidence="2" id="KW-1185">Reference proteome</keyword>
<dbReference type="SUPFAM" id="SSF82171">
    <property type="entry name" value="DPP6 N-terminal domain-like"/>
    <property type="match status" value="1"/>
</dbReference>
<protein>
    <submittedName>
        <fullName evidence="1">Uncharacterized protein</fullName>
    </submittedName>
</protein>
<dbReference type="Proteomes" id="UP001050691">
    <property type="component" value="Unassembled WGS sequence"/>
</dbReference>
<proteinExistence type="predicted"/>
<sequence>MSRNFTPKGRYFGYILDEKIVKRYDIEFDTVKKISFGDGSGDMRSLAFSQDERLIAILDLFRGTIETWNIDSSELVDVLPIPKPTQPNRPKKFRASSTFQYFLYVSSDGNISLFSRTRLISLDFLTSDPIPRLDSEDFLFTLDEKNMLLSCDTKIYHIDLIKEVVTLQGVHSASNFYHILGNRCIYFTPHSEARLIETLEATFQKDPNATSSTKKDKAQGWGIWDCRSGHFLYSVSSPEYPDPASGTLKSAPVNEYFFASTTAYLGIMILNARKDEWICFSSDKRYSLQNLPRGSSARLRSDGWVVTQNDGLLFWVPQHYHQTLHQEGKAPNLI</sequence>
<name>A0AAV5AKN5_9AGAM</name>
<comment type="caution">
    <text evidence="1">The sequence shown here is derived from an EMBL/GenBank/DDBJ whole genome shotgun (WGS) entry which is preliminary data.</text>
</comment>
<gene>
    <name evidence="1" type="ORF">Clacol_009502</name>
</gene>